<feature type="transmembrane region" description="Helical" evidence="6">
    <location>
        <begin position="403"/>
        <end position="423"/>
    </location>
</feature>
<evidence type="ECO:0000256" key="2">
    <source>
        <dbReference type="ARBA" id="ARBA00022475"/>
    </source>
</evidence>
<feature type="transmembrane region" description="Helical" evidence="6">
    <location>
        <begin position="443"/>
        <end position="462"/>
    </location>
</feature>
<dbReference type="PANTHER" id="PTHR30250:SF26">
    <property type="entry name" value="PSMA PROTEIN"/>
    <property type="match status" value="1"/>
</dbReference>
<evidence type="ECO:0000256" key="1">
    <source>
        <dbReference type="ARBA" id="ARBA00004651"/>
    </source>
</evidence>
<feature type="transmembrane region" description="Helical" evidence="6">
    <location>
        <begin position="376"/>
        <end position="397"/>
    </location>
</feature>
<organism evidence="7">
    <name type="scientific">uncultured Dysgonomonas sp</name>
    <dbReference type="NCBI Taxonomy" id="206096"/>
    <lineage>
        <taxon>Bacteria</taxon>
        <taxon>Pseudomonadati</taxon>
        <taxon>Bacteroidota</taxon>
        <taxon>Bacteroidia</taxon>
        <taxon>Bacteroidales</taxon>
        <taxon>Dysgonomonadaceae</taxon>
        <taxon>Dysgonomonas</taxon>
        <taxon>environmental samples</taxon>
    </lineage>
</organism>
<feature type="transmembrane region" description="Helical" evidence="6">
    <location>
        <begin position="92"/>
        <end position="112"/>
    </location>
</feature>
<evidence type="ECO:0000313" key="7">
    <source>
        <dbReference type="EMBL" id="SBW07598.1"/>
    </source>
</evidence>
<protein>
    <recommendedName>
        <fullName evidence="8">Polysaccharide biosynthesis protein</fullName>
    </recommendedName>
</protein>
<feature type="transmembrane region" description="Helical" evidence="6">
    <location>
        <begin position="124"/>
        <end position="146"/>
    </location>
</feature>
<comment type="subcellular location">
    <subcellularLocation>
        <location evidence="1">Cell membrane</location>
        <topology evidence="1">Multi-pass membrane protein</topology>
    </subcellularLocation>
</comment>
<dbReference type="PANTHER" id="PTHR30250">
    <property type="entry name" value="PST FAMILY PREDICTED COLANIC ACID TRANSPORTER"/>
    <property type="match status" value="1"/>
</dbReference>
<keyword evidence="4 6" id="KW-1133">Transmembrane helix</keyword>
<accession>A0A212K7K5</accession>
<feature type="transmembrane region" description="Helical" evidence="6">
    <location>
        <begin position="185"/>
        <end position="202"/>
    </location>
</feature>
<keyword evidence="2" id="KW-1003">Cell membrane</keyword>
<evidence type="ECO:0000256" key="3">
    <source>
        <dbReference type="ARBA" id="ARBA00022692"/>
    </source>
</evidence>
<feature type="transmembrane region" description="Helical" evidence="6">
    <location>
        <begin position="12"/>
        <end position="30"/>
    </location>
</feature>
<dbReference type="EMBL" id="FLUM01000003">
    <property type="protein sequence ID" value="SBW07598.1"/>
    <property type="molecule type" value="Genomic_DNA"/>
</dbReference>
<dbReference type="GO" id="GO:0005886">
    <property type="term" value="C:plasma membrane"/>
    <property type="evidence" value="ECO:0007669"/>
    <property type="project" value="UniProtKB-SubCell"/>
</dbReference>
<keyword evidence="5 6" id="KW-0472">Membrane</keyword>
<sequence>MKSDTRRIAQNSIYLYIRMALMMGVSLYTSRVVLENLGIEDFGIFSVVGGLAILFSFFNNALTTSSQRFLTVSIGKDHVVETKKVFSTSMNCHMIISFVILILAETIGLWLLNTQLNIPEERMYAANWVYQLTLLSCLLSILNVPYTGSIIAYEKMSYFAWSSVISAMLKLGVAWLIAVTDSERLIFYAVFLVIAAIIKFVIDRVYCRIRFSVCHYSFQWDRNLFKEMISFTGWNILKMGAVMGVSQGNNMLINIYGGTVASAAMGIANQVNGNVYGFMQNVQTAFNPQITKTIACNQTEDYQSLIRMCAKISSYLLFFLAVPLVLEMDIILKLWLKEVPLNTEILCVFSIVSVYLDSLIGPLSAAVMAHGAIQRYQIVTSVLWLISIPAAWLYLQIGMPFEYILISKIIAQVIILGYSLYFLKKNIVFEVASFIRNECLTTLAVLVSSIYLSYLIISNFHYSVWANLILSVISSWAILIIIILAIGLTCKERIAIKNLLLKKLIAWKKL</sequence>
<dbReference type="AlphaFoldDB" id="A0A212K7K5"/>
<reference evidence="7" key="1">
    <citation type="submission" date="2016-04" db="EMBL/GenBank/DDBJ databases">
        <authorList>
            <person name="Evans L.H."/>
            <person name="Alamgir A."/>
            <person name="Owens N."/>
            <person name="Weber N.D."/>
            <person name="Virtaneva K."/>
            <person name="Barbian K."/>
            <person name="Babar A."/>
            <person name="Rosenke K."/>
        </authorList>
    </citation>
    <scope>NUCLEOTIDE SEQUENCE</scope>
    <source>
        <strain evidence="7">86-1</strain>
    </source>
</reference>
<keyword evidence="3 6" id="KW-0812">Transmembrane</keyword>
<name>A0A212K7K5_9BACT</name>
<dbReference type="RefSeq" id="WP_296944813.1">
    <property type="nucleotide sequence ID" value="NZ_LT599032.1"/>
</dbReference>
<evidence type="ECO:0000256" key="6">
    <source>
        <dbReference type="SAM" id="Phobius"/>
    </source>
</evidence>
<feature type="transmembrane region" description="Helical" evidence="6">
    <location>
        <begin position="348"/>
        <end position="369"/>
    </location>
</feature>
<evidence type="ECO:0000256" key="5">
    <source>
        <dbReference type="ARBA" id="ARBA00023136"/>
    </source>
</evidence>
<evidence type="ECO:0008006" key="8">
    <source>
        <dbReference type="Google" id="ProtNLM"/>
    </source>
</evidence>
<dbReference type="InterPro" id="IPR050833">
    <property type="entry name" value="Poly_Biosynth_Transport"/>
</dbReference>
<feature type="transmembrane region" description="Helical" evidence="6">
    <location>
        <begin position="315"/>
        <end position="336"/>
    </location>
</feature>
<proteinExistence type="predicted"/>
<feature type="transmembrane region" description="Helical" evidence="6">
    <location>
        <begin position="42"/>
        <end position="62"/>
    </location>
</feature>
<feature type="transmembrane region" description="Helical" evidence="6">
    <location>
        <begin position="158"/>
        <end position="179"/>
    </location>
</feature>
<gene>
    <name evidence="7" type="ORF">KL86DYS1_31709</name>
</gene>
<evidence type="ECO:0000256" key="4">
    <source>
        <dbReference type="ARBA" id="ARBA00022989"/>
    </source>
</evidence>
<feature type="transmembrane region" description="Helical" evidence="6">
    <location>
        <begin position="468"/>
        <end position="490"/>
    </location>
</feature>